<dbReference type="Pfam" id="PF14278">
    <property type="entry name" value="TetR_C_8"/>
    <property type="match status" value="1"/>
</dbReference>
<protein>
    <submittedName>
        <fullName evidence="2">TetR/AcrR family transcriptional regulator</fullName>
    </submittedName>
</protein>
<dbReference type="SUPFAM" id="SSF46689">
    <property type="entry name" value="Homeodomain-like"/>
    <property type="match status" value="1"/>
</dbReference>
<dbReference type="RefSeq" id="WP_082308119.1">
    <property type="nucleotide sequence ID" value="NZ_PEBN01000096.1"/>
</dbReference>
<dbReference type="InterPro" id="IPR009057">
    <property type="entry name" value="Homeodomain-like_sf"/>
</dbReference>
<dbReference type="InterPro" id="IPR050624">
    <property type="entry name" value="HTH-type_Tx_Regulator"/>
</dbReference>
<name>A0AAP8KBD0_STRMC</name>
<sequence length="188" mass="22083">MGNDVMVKGTRERIINSYFNLALKNPGKFRFTIAEIAMEAGISRQAIYKNHFNTPEEIMIAVHQEIDYEIEQEFNSYDEGLSPLDFFTERIIPILYKNRNLLRYLYMTNIDPGWRLFLKNKYTKWVKDNININNTNLCLSKDMSLNLFVNMFLAIIESWIIQPIPETPDLFAKQLQKISNCSIRSLIS</sequence>
<organism evidence="2 3">
    <name type="scientific">Streptococcus macedonicus</name>
    <name type="common">Streptococcus gallolyticus macedonicus</name>
    <dbReference type="NCBI Taxonomy" id="59310"/>
    <lineage>
        <taxon>Bacteria</taxon>
        <taxon>Bacillati</taxon>
        <taxon>Bacillota</taxon>
        <taxon>Bacilli</taxon>
        <taxon>Lactobacillales</taxon>
        <taxon>Streptococcaceae</taxon>
        <taxon>Streptococcus</taxon>
    </lineage>
</organism>
<dbReference type="PANTHER" id="PTHR43479:SF11">
    <property type="entry name" value="ACREF_ENVCD OPERON REPRESSOR-RELATED"/>
    <property type="match status" value="1"/>
</dbReference>
<dbReference type="AlphaFoldDB" id="A0AAP8KBD0"/>
<reference evidence="2 3" key="1">
    <citation type="submission" date="2017-10" db="EMBL/GenBank/DDBJ databases">
        <title>Whole-genome sequence of three Streptococcus macedonicus strains isolated from Italian cheeses of the Veneto region.</title>
        <authorList>
            <person name="Treu L."/>
            <person name="De Diego-Diaz B."/>
            <person name="Papadimitriou K."/>
            <person name="Tsakalidou E."/>
            <person name="Corich V."/>
            <person name="Giacomini A."/>
        </authorList>
    </citation>
    <scope>NUCLEOTIDE SEQUENCE [LARGE SCALE GENOMIC DNA]</scope>
    <source>
        <strain evidence="2 3">19AS</strain>
    </source>
</reference>
<dbReference type="PANTHER" id="PTHR43479">
    <property type="entry name" value="ACREF/ENVCD OPERON REPRESSOR-RELATED"/>
    <property type="match status" value="1"/>
</dbReference>
<evidence type="ECO:0000313" key="2">
    <source>
        <dbReference type="EMBL" id="PHV55137.1"/>
    </source>
</evidence>
<dbReference type="Gene3D" id="1.10.357.10">
    <property type="entry name" value="Tetracycline Repressor, domain 2"/>
    <property type="match status" value="1"/>
</dbReference>
<feature type="domain" description="Transcriptional regulator TetR C-terminal Firmicutes type" evidence="1">
    <location>
        <begin position="87"/>
        <end position="180"/>
    </location>
</feature>
<evidence type="ECO:0000313" key="3">
    <source>
        <dbReference type="Proteomes" id="UP000221763"/>
    </source>
</evidence>
<evidence type="ECO:0000259" key="1">
    <source>
        <dbReference type="Pfam" id="PF14278"/>
    </source>
</evidence>
<comment type="caution">
    <text evidence="2">The sequence shown here is derived from an EMBL/GenBank/DDBJ whole genome shotgun (WGS) entry which is preliminary data.</text>
</comment>
<proteinExistence type="predicted"/>
<dbReference type="InterPro" id="IPR039532">
    <property type="entry name" value="TetR_C_Firmicutes"/>
</dbReference>
<gene>
    <name evidence="2" type="ORF">CS009_11740</name>
</gene>
<dbReference type="EMBL" id="PEBN01000096">
    <property type="protein sequence ID" value="PHV55137.1"/>
    <property type="molecule type" value="Genomic_DNA"/>
</dbReference>
<accession>A0AAP8KBD0</accession>
<dbReference type="Proteomes" id="UP000221763">
    <property type="component" value="Unassembled WGS sequence"/>
</dbReference>